<dbReference type="AlphaFoldDB" id="A0A1M5UVX8"/>
<keyword evidence="1" id="KW-0472">Membrane</keyword>
<evidence type="ECO:0000313" key="3">
    <source>
        <dbReference type="Proteomes" id="UP000184447"/>
    </source>
</evidence>
<sequence>MAGMAFFVGGILLAQSYLEIAIVVAILKTFVNEPLLRAITHGNKADEGPKSKFRFLKNLLYALIISSLIMLLYQYVMPILIEPISFGLLYKVFDSLIQKIIRKIRR</sequence>
<reference evidence="2 3" key="1">
    <citation type="submission" date="2016-11" db="EMBL/GenBank/DDBJ databases">
        <authorList>
            <person name="Jaros S."/>
            <person name="Januszkiewicz K."/>
            <person name="Wedrychowicz H."/>
        </authorList>
    </citation>
    <scope>NUCLEOTIDE SEQUENCE [LARGE SCALE GENOMIC DNA]</scope>
    <source>
        <strain evidence="2 3">DSM 8605</strain>
    </source>
</reference>
<proteinExistence type="predicted"/>
<accession>A0A1M5UVX8</accession>
<keyword evidence="1" id="KW-1133">Transmembrane helix</keyword>
<keyword evidence="3" id="KW-1185">Reference proteome</keyword>
<feature type="transmembrane region" description="Helical" evidence="1">
    <location>
        <begin position="59"/>
        <end position="77"/>
    </location>
</feature>
<evidence type="ECO:0000256" key="1">
    <source>
        <dbReference type="SAM" id="Phobius"/>
    </source>
</evidence>
<evidence type="ECO:0000313" key="2">
    <source>
        <dbReference type="EMBL" id="SHH67142.1"/>
    </source>
</evidence>
<dbReference type="Proteomes" id="UP000184447">
    <property type="component" value="Unassembled WGS sequence"/>
</dbReference>
<organism evidence="2 3">
    <name type="scientific">Clostridium grantii DSM 8605</name>
    <dbReference type="NCBI Taxonomy" id="1121316"/>
    <lineage>
        <taxon>Bacteria</taxon>
        <taxon>Bacillati</taxon>
        <taxon>Bacillota</taxon>
        <taxon>Clostridia</taxon>
        <taxon>Eubacteriales</taxon>
        <taxon>Clostridiaceae</taxon>
        <taxon>Clostridium</taxon>
    </lineage>
</organism>
<gene>
    <name evidence="2" type="ORF">SAMN02745207_01939</name>
</gene>
<protein>
    <submittedName>
        <fullName evidence="2">Uncharacterized protein</fullName>
    </submittedName>
</protein>
<keyword evidence="1" id="KW-0812">Transmembrane</keyword>
<name>A0A1M5UVX8_9CLOT</name>
<dbReference type="EMBL" id="FQXM01000009">
    <property type="protein sequence ID" value="SHH67142.1"/>
    <property type="molecule type" value="Genomic_DNA"/>
</dbReference>
<dbReference type="STRING" id="1121316.SAMN02745207_01939"/>
<feature type="transmembrane region" description="Helical" evidence="1">
    <location>
        <begin position="6"/>
        <end position="27"/>
    </location>
</feature>